<name>A0A5B1BKH1_MYCSI</name>
<dbReference type="AlphaFoldDB" id="A0A5B1BKH1"/>
<gene>
    <name evidence="5" type="ORF">F0Q45_16555</name>
</gene>
<evidence type="ECO:0000313" key="6">
    <source>
        <dbReference type="Proteomes" id="UP000324701"/>
    </source>
</evidence>
<evidence type="ECO:0000313" key="5">
    <source>
        <dbReference type="EMBL" id="KAA1249187.1"/>
    </source>
</evidence>
<dbReference type="CDD" id="cd02440">
    <property type="entry name" value="AdoMet_MTases"/>
    <property type="match status" value="1"/>
</dbReference>
<comment type="caution">
    <text evidence="5">The sequence shown here is derived from an EMBL/GenBank/DDBJ whole genome shotgun (WGS) entry which is preliminary data.</text>
</comment>
<feature type="domain" description="Methyltransferase" evidence="4">
    <location>
        <begin position="41"/>
        <end position="127"/>
    </location>
</feature>
<sequence>MVSPAANQVTNDGSVIEIYCRLPGSVEVETIAALLESSCTILDLGAGGGRIADPLAELGHHVTAVDDSADMLAHVRHARTIQSRIEELRLAEKFDAVLLCSNLLNYPGTELRRDILATVAHHLTPTGKAIIQWKSPHWFTQWPRGTYRRTAGTMLQTMTILINDNGFVAGEFTMEDDGVKLTQPFEHHRVSGDELESLLEQVGMRLGSPDPESTEWLEASLAG</sequence>
<evidence type="ECO:0000256" key="2">
    <source>
        <dbReference type="ARBA" id="ARBA00022679"/>
    </source>
</evidence>
<dbReference type="PANTHER" id="PTHR43464">
    <property type="entry name" value="METHYLTRANSFERASE"/>
    <property type="match status" value="1"/>
</dbReference>
<dbReference type="SUPFAM" id="SSF53335">
    <property type="entry name" value="S-adenosyl-L-methionine-dependent methyltransferases"/>
    <property type="match status" value="1"/>
</dbReference>
<accession>A0A5B1BKH1</accession>
<protein>
    <submittedName>
        <fullName evidence="5">Class I SAM-dependent methyltransferase</fullName>
    </submittedName>
</protein>
<dbReference type="GO" id="GO:0008168">
    <property type="term" value="F:methyltransferase activity"/>
    <property type="evidence" value="ECO:0007669"/>
    <property type="project" value="UniProtKB-KW"/>
</dbReference>
<keyword evidence="6" id="KW-1185">Reference proteome</keyword>
<dbReference type="GO" id="GO:0032259">
    <property type="term" value="P:methylation"/>
    <property type="evidence" value="ECO:0007669"/>
    <property type="project" value="UniProtKB-KW"/>
</dbReference>
<dbReference type="PANTHER" id="PTHR43464:SF19">
    <property type="entry name" value="UBIQUINONE BIOSYNTHESIS O-METHYLTRANSFERASE, MITOCHONDRIAL"/>
    <property type="match status" value="1"/>
</dbReference>
<organism evidence="5 6">
    <name type="scientific">Mycobacterium simiae</name>
    <name type="common">Mycobacterium habana</name>
    <dbReference type="NCBI Taxonomy" id="1784"/>
    <lineage>
        <taxon>Bacteria</taxon>
        <taxon>Bacillati</taxon>
        <taxon>Actinomycetota</taxon>
        <taxon>Actinomycetes</taxon>
        <taxon>Mycobacteriales</taxon>
        <taxon>Mycobacteriaceae</taxon>
        <taxon>Mycobacterium</taxon>
        <taxon>Mycobacterium simiae complex</taxon>
    </lineage>
</organism>
<proteinExistence type="predicted"/>
<dbReference type="Pfam" id="PF13649">
    <property type="entry name" value="Methyltransf_25"/>
    <property type="match status" value="1"/>
</dbReference>
<dbReference type="InterPro" id="IPR029063">
    <property type="entry name" value="SAM-dependent_MTases_sf"/>
</dbReference>
<reference evidence="5 6" key="1">
    <citation type="submission" date="2019-09" db="EMBL/GenBank/DDBJ databases">
        <title>Report of infection by Mycobacterium simiae a patient suffering from pulmonary tuberculosis.</title>
        <authorList>
            <person name="Mohanty P.S."/>
            <person name="Bansal A.K."/>
            <person name="Singh H."/>
            <person name="Sharma S."/>
            <person name="Patil S.A."/>
            <person name="Upadhaya P."/>
            <person name="Singh P.K."/>
            <person name="Kumar D."/>
            <person name="Kumar S."/>
            <person name="Singh R.K."/>
            <person name="Chaudhary B."/>
        </authorList>
    </citation>
    <scope>NUCLEOTIDE SEQUENCE [LARGE SCALE GENOMIC DNA]</scope>
    <source>
        <strain evidence="5 6">JAL-560-SIM</strain>
    </source>
</reference>
<keyword evidence="3" id="KW-0949">S-adenosyl-L-methionine</keyword>
<keyword evidence="1 5" id="KW-0489">Methyltransferase</keyword>
<keyword evidence="2 5" id="KW-0808">Transferase</keyword>
<dbReference type="OrthoDB" id="7062303at2"/>
<evidence type="ECO:0000259" key="4">
    <source>
        <dbReference type="Pfam" id="PF13649"/>
    </source>
</evidence>
<dbReference type="InterPro" id="IPR041698">
    <property type="entry name" value="Methyltransf_25"/>
</dbReference>
<evidence type="ECO:0000256" key="1">
    <source>
        <dbReference type="ARBA" id="ARBA00022603"/>
    </source>
</evidence>
<dbReference type="EMBL" id="VTZN01000106">
    <property type="protein sequence ID" value="KAA1249187.1"/>
    <property type="molecule type" value="Genomic_DNA"/>
</dbReference>
<dbReference type="Gene3D" id="3.40.50.150">
    <property type="entry name" value="Vaccinia Virus protein VP39"/>
    <property type="match status" value="1"/>
</dbReference>
<dbReference type="Proteomes" id="UP000324701">
    <property type="component" value="Unassembled WGS sequence"/>
</dbReference>
<evidence type="ECO:0000256" key="3">
    <source>
        <dbReference type="ARBA" id="ARBA00022691"/>
    </source>
</evidence>